<organism evidence="9 10">
    <name type="scientific">Chaetoceros tenuissimus</name>
    <dbReference type="NCBI Taxonomy" id="426638"/>
    <lineage>
        <taxon>Eukaryota</taxon>
        <taxon>Sar</taxon>
        <taxon>Stramenopiles</taxon>
        <taxon>Ochrophyta</taxon>
        <taxon>Bacillariophyta</taxon>
        <taxon>Coscinodiscophyceae</taxon>
        <taxon>Chaetocerotophycidae</taxon>
        <taxon>Chaetocerotales</taxon>
        <taxon>Chaetocerotaceae</taxon>
        <taxon>Chaetoceros</taxon>
    </lineage>
</organism>
<keyword evidence="5 8" id="KW-1133">Transmembrane helix</keyword>
<feature type="transmembrane region" description="Helical" evidence="8">
    <location>
        <begin position="322"/>
        <end position="348"/>
    </location>
</feature>
<dbReference type="GO" id="GO:0005886">
    <property type="term" value="C:plasma membrane"/>
    <property type="evidence" value="ECO:0007669"/>
    <property type="project" value="TreeGrafter"/>
</dbReference>
<evidence type="ECO:0000256" key="4">
    <source>
        <dbReference type="ARBA" id="ARBA00022692"/>
    </source>
</evidence>
<evidence type="ECO:0000256" key="8">
    <source>
        <dbReference type="SAM" id="Phobius"/>
    </source>
</evidence>
<comment type="subcellular location">
    <subcellularLocation>
        <location evidence="1">Endomembrane system</location>
        <topology evidence="1">Multi-pass membrane protein</topology>
    </subcellularLocation>
</comment>
<keyword evidence="6 8" id="KW-0472">Membrane</keyword>
<evidence type="ECO:0000313" key="9">
    <source>
        <dbReference type="EMBL" id="GFH49479.1"/>
    </source>
</evidence>
<dbReference type="PANTHER" id="PTHR43337">
    <property type="entry name" value="XANTHINE/URACIL PERMEASE C887.17-RELATED"/>
    <property type="match status" value="1"/>
</dbReference>
<feature type="transmembrane region" description="Helical" evidence="8">
    <location>
        <begin position="262"/>
        <end position="283"/>
    </location>
</feature>
<keyword evidence="4 8" id="KW-0812">Transmembrane</keyword>
<feature type="transmembrane region" description="Helical" evidence="8">
    <location>
        <begin position="398"/>
        <end position="416"/>
    </location>
</feature>
<dbReference type="GO" id="GO:0005345">
    <property type="term" value="F:purine nucleobase transmembrane transporter activity"/>
    <property type="evidence" value="ECO:0007669"/>
    <property type="project" value="TreeGrafter"/>
</dbReference>
<keyword evidence="3" id="KW-0813">Transport</keyword>
<proteinExistence type="inferred from homology"/>
<protein>
    <submittedName>
        <fullName evidence="9">Uncharacterized protein</fullName>
    </submittedName>
</protein>
<evidence type="ECO:0000256" key="6">
    <source>
        <dbReference type="ARBA" id="ARBA00023136"/>
    </source>
</evidence>
<sequence length="529" mass="56083">MIMEKLDSYFELTARGTTVLTEFKGAVATFLTMAYILAVNPAILSTSGGDCEYGDNGPFGPEYTLCQEETKRQMVVATAMTSMFACLVMGLWANLPIALSCGMGMNAYFTFNVVGFKGFGNVSYGAAMTAVLIEGIVFFVLAITGARYWIIKTFIPEPVRHAVPAAIGAFLAHLGLQTAEGLGIVVGDIATAVTLGGCSPEHRVPLVALDEACKADTSMCVTSDTYTCDVLGGQMESPTAWLGLAGTVLMVILLTYKINSSFIIGIGLVTVISWFRGTAVSYFGDDALGDAKFDYFKQVAAIEGFDKIAMKYDFGGAKGSDYVVALITLLYVDFLDTSGTLLAIVSSMGLVDENGDFPKSRAAFSTDALATIFGSFFGMSPITSYIESAAGVEAGSRTGLTSIFVAFFFFLSIFFAPILSSIPAWASGGSLIIVGALMCRSLSKVHWENPAHAVCAFVTVIVMPLTYSIAYGLIAGIGTWMIIKAVAFVLGMAFGIADPTIIEADEPAQVEKEAEPEKFAEDAAKESEA</sequence>
<evidence type="ECO:0000313" key="10">
    <source>
        <dbReference type="Proteomes" id="UP001054902"/>
    </source>
</evidence>
<evidence type="ECO:0000256" key="3">
    <source>
        <dbReference type="ARBA" id="ARBA00022448"/>
    </source>
</evidence>
<evidence type="ECO:0000256" key="1">
    <source>
        <dbReference type="ARBA" id="ARBA00004127"/>
    </source>
</evidence>
<feature type="transmembrane region" description="Helical" evidence="8">
    <location>
        <begin position="74"/>
        <end position="95"/>
    </location>
</feature>
<feature type="transmembrane region" description="Helical" evidence="8">
    <location>
        <begin position="477"/>
        <end position="497"/>
    </location>
</feature>
<evidence type="ECO:0000256" key="2">
    <source>
        <dbReference type="ARBA" id="ARBA00005697"/>
    </source>
</evidence>
<feature type="compositionally biased region" description="Basic and acidic residues" evidence="7">
    <location>
        <begin position="509"/>
        <end position="529"/>
    </location>
</feature>
<feature type="transmembrane region" description="Helical" evidence="8">
    <location>
        <begin position="124"/>
        <end position="150"/>
    </location>
</feature>
<dbReference type="AlphaFoldDB" id="A0AAD3CPL7"/>
<feature type="region of interest" description="Disordered" evidence="7">
    <location>
        <begin position="507"/>
        <end position="529"/>
    </location>
</feature>
<gene>
    <name evidence="9" type="ORF">CTEN210_05955</name>
</gene>
<evidence type="ECO:0000256" key="5">
    <source>
        <dbReference type="ARBA" id="ARBA00022989"/>
    </source>
</evidence>
<dbReference type="GO" id="GO:0012505">
    <property type="term" value="C:endomembrane system"/>
    <property type="evidence" value="ECO:0007669"/>
    <property type="project" value="UniProtKB-SubCell"/>
</dbReference>
<comment type="caution">
    <text evidence="9">The sequence shown here is derived from an EMBL/GenBank/DDBJ whole genome shotgun (WGS) entry which is preliminary data.</text>
</comment>
<dbReference type="PANTHER" id="PTHR43337:SF1">
    <property type="entry name" value="XANTHINE_URACIL PERMEASE C887.17-RELATED"/>
    <property type="match status" value="1"/>
</dbReference>
<dbReference type="Pfam" id="PF00860">
    <property type="entry name" value="Xan_ur_permease"/>
    <property type="match status" value="2"/>
</dbReference>
<dbReference type="GO" id="GO:0015854">
    <property type="term" value="P:guanine transport"/>
    <property type="evidence" value="ECO:0007669"/>
    <property type="project" value="TreeGrafter"/>
</dbReference>
<reference evidence="9 10" key="1">
    <citation type="journal article" date="2021" name="Sci. Rep.">
        <title>The genome of the diatom Chaetoceros tenuissimus carries an ancient integrated fragment of an extant virus.</title>
        <authorList>
            <person name="Hongo Y."/>
            <person name="Kimura K."/>
            <person name="Takaki Y."/>
            <person name="Yoshida Y."/>
            <person name="Baba S."/>
            <person name="Kobayashi G."/>
            <person name="Nagasaki K."/>
            <person name="Hano T."/>
            <person name="Tomaru Y."/>
        </authorList>
    </citation>
    <scope>NUCLEOTIDE SEQUENCE [LARGE SCALE GENOMIC DNA]</scope>
    <source>
        <strain evidence="9 10">NIES-3715</strain>
    </source>
</reference>
<dbReference type="Proteomes" id="UP001054902">
    <property type="component" value="Unassembled WGS sequence"/>
</dbReference>
<dbReference type="InterPro" id="IPR045018">
    <property type="entry name" value="Azg-like"/>
</dbReference>
<dbReference type="InterPro" id="IPR006043">
    <property type="entry name" value="NCS2"/>
</dbReference>
<comment type="similarity">
    <text evidence="2">Belongs to the nucleobase:cation symporter-2 (NCS2) (TC 2.A.40) family. Azg-like subfamily.</text>
</comment>
<evidence type="ECO:0000256" key="7">
    <source>
        <dbReference type="SAM" id="MobiDB-lite"/>
    </source>
</evidence>
<dbReference type="GO" id="GO:0015853">
    <property type="term" value="P:adenine transport"/>
    <property type="evidence" value="ECO:0007669"/>
    <property type="project" value="TreeGrafter"/>
</dbReference>
<dbReference type="EMBL" id="BLLK01000038">
    <property type="protein sequence ID" value="GFH49479.1"/>
    <property type="molecule type" value="Genomic_DNA"/>
</dbReference>
<accession>A0AAD3CPL7</accession>
<feature type="transmembrane region" description="Helical" evidence="8">
    <location>
        <begin position="451"/>
        <end position="471"/>
    </location>
</feature>
<keyword evidence="10" id="KW-1185">Reference proteome</keyword>
<name>A0AAD3CPL7_9STRA</name>